<evidence type="ECO:0000259" key="1">
    <source>
        <dbReference type="Pfam" id="PF14216"/>
    </source>
</evidence>
<sequence length="153" mass="17415">MPKRIQRKRVKGWRMPEGAIYVGRPTKWGNPYALDIYRTDYPEYADQPGEWRRMATSDFHGLVTGRWDRFDDIPDYPRDAITELRGHDLVCWCPLDQQCHADILLQLANEDVRPDGCCGVCPAVVGGGYDCTCAGNPRCPRFEGTEEEESGCD</sequence>
<name>A0A2D1GHJ4_9CAUD</name>
<evidence type="ECO:0000313" key="3">
    <source>
        <dbReference type="Proteomes" id="UP000230492"/>
    </source>
</evidence>
<proteinExistence type="predicted"/>
<feature type="domain" description="DUF4326" evidence="1">
    <location>
        <begin position="8"/>
        <end position="106"/>
    </location>
</feature>
<dbReference type="Proteomes" id="UP000230492">
    <property type="component" value="Segment"/>
</dbReference>
<accession>A0A2D1GHJ4</accession>
<dbReference type="InterPro" id="IPR025475">
    <property type="entry name" value="DUF4326"/>
</dbReference>
<evidence type="ECO:0000313" key="2">
    <source>
        <dbReference type="EMBL" id="ATN91246.1"/>
    </source>
</evidence>
<keyword evidence="3" id="KW-1185">Reference proteome</keyword>
<organism evidence="2 3">
    <name type="scientific">Mycobacterium phage Phasih</name>
    <dbReference type="NCBI Taxonomy" id="2041544"/>
    <lineage>
        <taxon>Viruses</taxon>
        <taxon>Duplodnaviria</taxon>
        <taxon>Heunggongvirae</taxon>
        <taxon>Uroviricota</taxon>
        <taxon>Caudoviricetes</taxon>
        <taxon>Gracegardnervirinae</taxon>
        <taxon>Cheoctovirus</taxon>
        <taxon>Cheoctovirus phasih</taxon>
    </lineage>
</organism>
<dbReference type="EMBL" id="MF919526">
    <property type="protein sequence ID" value="ATN91246.1"/>
    <property type="molecule type" value="Genomic_DNA"/>
</dbReference>
<dbReference type="Pfam" id="PF14216">
    <property type="entry name" value="DUF4326"/>
    <property type="match status" value="1"/>
</dbReference>
<protein>
    <recommendedName>
        <fullName evidence="1">DUF4326 domain-containing protein</fullName>
    </recommendedName>
</protein>
<gene>
    <name evidence="2" type="ORF">SEA_PHASIH_68</name>
</gene>
<reference evidence="3" key="1">
    <citation type="submission" date="2017-09" db="EMBL/GenBank/DDBJ databases">
        <authorList>
            <person name="Ehlers B."/>
            <person name="Leendertz F.H."/>
        </authorList>
    </citation>
    <scope>NUCLEOTIDE SEQUENCE [LARGE SCALE GENOMIC DNA]</scope>
</reference>